<keyword evidence="5" id="KW-1185">Reference proteome</keyword>
<gene>
    <name evidence="4" type="ORF">A4W93_15930</name>
</gene>
<comment type="function">
    <text evidence="1">Required for the efficient initiation of filament assembly.</text>
</comment>
<evidence type="ECO:0000256" key="3">
    <source>
        <dbReference type="ARBA" id="ARBA00022795"/>
    </source>
</evidence>
<dbReference type="GO" id="GO:0044780">
    <property type="term" value="P:bacterial-type flagellum assembly"/>
    <property type="evidence" value="ECO:0007669"/>
    <property type="project" value="InterPro"/>
</dbReference>
<dbReference type="Pfam" id="PF05130">
    <property type="entry name" value="FlgN"/>
    <property type="match status" value="1"/>
</dbReference>
<evidence type="ECO:0000313" key="5">
    <source>
        <dbReference type="Proteomes" id="UP000193427"/>
    </source>
</evidence>
<dbReference type="InterPro" id="IPR036679">
    <property type="entry name" value="FlgN-like_sf"/>
</dbReference>
<dbReference type="InterPro" id="IPR007809">
    <property type="entry name" value="FlgN-like"/>
</dbReference>
<evidence type="ECO:0000256" key="2">
    <source>
        <dbReference type="ARBA" id="ARBA00007703"/>
    </source>
</evidence>
<dbReference type="OrthoDB" id="8595824at2"/>
<accession>A0A1W6LAS3</accession>
<dbReference type="EMBL" id="CP015118">
    <property type="protein sequence ID" value="ARN21268.1"/>
    <property type="molecule type" value="Genomic_DNA"/>
</dbReference>
<dbReference type="SUPFAM" id="SSF140566">
    <property type="entry name" value="FlgN-like"/>
    <property type="match status" value="1"/>
</dbReference>
<name>A0A1W6LAS3_9BURK</name>
<comment type="similarity">
    <text evidence="2">Belongs to the FlgN family.</text>
</comment>
<keyword evidence="3" id="KW-1005">Bacterial flagellum biogenesis</keyword>
<dbReference type="STRING" id="946333.A4W93_15930"/>
<dbReference type="RefSeq" id="WP_085751557.1">
    <property type="nucleotide sequence ID" value="NZ_BSPR01000004.1"/>
</dbReference>
<dbReference type="Gene3D" id="1.20.58.300">
    <property type="entry name" value="FlgN-like"/>
    <property type="match status" value="1"/>
</dbReference>
<protein>
    <submittedName>
        <fullName evidence="4">Uncharacterized protein</fullName>
    </submittedName>
</protein>
<dbReference type="KEGG" id="rgu:A4W93_15930"/>
<organism evidence="4 5">
    <name type="scientific">Piscinibacter gummiphilus</name>
    <dbReference type="NCBI Taxonomy" id="946333"/>
    <lineage>
        <taxon>Bacteria</taxon>
        <taxon>Pseudomonadati</taxon>
        <taxon>Pseudomonadota</taxon>
        <taxon>Betaproteobacteria</taxon>
        <taxon>Burkholderiales</taxon>
        <taxon>Sphaerotilaceae</taxon>
        <taxon>Piscinibacter</taxon>
    </lineage>
</organism>
<evidence type="ECO:0000256" key="1">
    <source>
        <dbReference type="ARBA" id="ARBA00002397"/>
    </source>
</evidence>
<evidence type="ECO:0000313" key="4">
    <source>
        <dbReference type="EMBL" id="ARN21268.1"/>
    </source>
</evidence>
<reference evidence="4 5" key="1">
    <citation type="submission" date="2016-04" db="EMBL/GenBank/DDBJ databases">
        <title>Complete genome sequence of natural rubber-degrading, novel Gram-negative bacterium, Rhizobacter gummiphilus strain NS21.</title>
        <authorList>
            <person name="Tabata M."/>
            <person name="Kasai D."/>
            <person name="Fukuda M."/>
        </authorList>
    </citation>
    <scope>NUCLEOTIDE SEQUENCE [LARGE SCALE GENOMIC DNA]</scope>
    <source>
        <strain evidence="4 5">NS21</strain>
    </source>
</reference>
<dbReference type="AlphaFoldDB" id="A0A1W6LAS3"/>
<proteinExistence type="inferred from homology"/>
<dbReference type="Proteomes" id="UP000193427">
    <property type="component" value="Chromosome"/>
</dbReference>
<sequence>MSHGPALTRLMQGVGADIQRYRELVRLLESQFKAALQHDAVELSELANGVTELVVTLDASRRERNTLVRGMLGDGVPMTGVFKLLDGARREALESGWHALEDLVRESKRLNARNCQLMMDQHSLMQRVMHGEATTYDPA</sequence>